<evidence type="ECO:0000256" key="3">
    <source>
        <dbReference type="ARBA" id="ARBA00022692"/>
    </source>
</evidence>
<evidence type="ECO:0000256" key="6">
    <source>
        <dbReference type="SAM" id="Phobius"/>
    </source>
</evidence>
<organism evidence="7 8">
    <name type="scientific">Staphylococcus pseudintermedius</name>
    <dbReference type="NCBI Taxonomy" id="283734"/>
    <lineage>
        <taxon>Bacteria</taxon>
        <taxon>Bacillati</taxon>
        <taxon>Bacillota</taxon>
        <taxon>Bacilli</taxon>
        <taxon>Bacillales</taxon>
        <taxon>Staphylococcaceae</taxon>
        <taxon>Staphylococcus</taxon>
        <taxon>Staphylococcus intermedius group</taxon>
    </lineage>
</organism>
<keyword evidence="5 6" id="KW-0472">Membrane</keyword>
<accession>A0A317Z726</accession>
<dbReference type="PANTHER" id="PTHR23513">
    <property type="entry name" value="INTEGRAL MEMBRANE EFFLUX PROTEIN-RELATED"/>
    <property type="match status" value="1"/>
</dbReference>
<name>A0A317Z726_STAPS</name>
<dbReference type="InterPro" id="IPR036259">
    <property type="entry name" value="MFS_trans_sf"/>
</dbReference>
<sequence length="118" mass="13441">HIIDHLTLSLLLLIMFIASLLNQMIYPIQLSLLPKILNENQLIDGNAYFSIAYQSSDALFNALAGIVITAFGLFSIYVIDSVTFLINGVMFIFLSRQIYLINRHKTVEKSGYLKMHFQ</sequence>
<comment type="subcellular location">
    <subcellularLocation>
        <location evidence="1">Cell membrane</location>
        <topology evidence="1">Multi-pass membrane protein</topology>
    </subcellularLocation>
</comment>
<feature type="transmembrane region" description="Helical" evidence="6">
    <location>
        <begin position="58"/>
        <end position="78"/>
    </location>
</feature>
<keyword evidence="4 6" id="KW-1133">Transmembrane helix</keyword>
<evidence type="ECO:0000256" key="2">
    <source>
        <dbReference type="ARBA" id="ARBA00022475"/>
    </source>
</evidence>
<evidence type="ECO:0000256" key="5">
    <source>
        <dbReference type="ARBA" id="ARBA00023136"/>
    </source>
</evidence>
<dbReference type="PANTHER" id="PTHR23513:SF6">
    <property type="entry name" value="MAJOR FACILITATOR SUPERFAMILY ASSOCIATED DOMAIN-CONTAINING PROTEIN"/>
    <property type="match status" value="1"/>
</dbReference>
<evidence type="ECO:0000313" key="8">
    <source>
        <dbReference type="Proteomes" id="UP000246351"/>
    </source>
</evidence>
<dbReference type="SUPFAM" id="SSF103473">
    <property type="entry name" value="MFS general substrate transporter"/>
    <property type="match status" value="1"/>
</dbReference>
<evidence type="ECO:0000313" key="7">
    <source>
        <dbReference type="EMBL" id="PWZ95888.1"/>
    </source>
</evidence>
<dbReference type="GO" id="GO:0005886">
    <property type="term" value="C:plasma membrane"/>
    <property type="evidence" value="ECO:0007669"/>
    <property type="project" value="UniProtKB-SubCell"/>
</dbReference>
<feature type="non-terminal residue" evidence="7">
    <location>
        <position position="118"/>
    </location>
</feature>
<keyword evidence="2" id="KW-1003">Cell membrane</keyword>
<gene>
    <name evidence="7" type="ORF">DD924_14740</name>
</gene>
<feature type="non-terminal residue" evidence="7">
    <location>
        <position position="1"/>
    </location>
</feature>
<dbReference type="Proteomes" id="UP000246351">
    <property type="component" value="Unassembled WGS sequence"/>
</dbReference>
<keyword evidence="3 6" id="KW-0812">Transmembrane</keyword>
<reference evidence="7 8" key="1">
    <citation type="journal article" date="2018" name="Vet. Microbiol.">
        <title>Clonal diversity and geographic distribution of methicillin-resistant Staphylococcus pseudintermedius from Australian animals: Discovery of novel sequence types.</title>
        <authorList>
            <person name="Worthing K.A."/>
            <person name="Abraham S."/>
            <person name="Coombs G.W."/>
            <person name="Pang S."/>
            <person name="Saputra S."/>
            <person name="Jordan D."/>
            <person name="Trott D.J."/>
            <person name="Norris J.M."/>
        </authorList>
    </citation>
    <scope>NUCLEOTIDE SEQUENCE [LARGE SCALE GENOMIC DNA]</scope>
    <source>
        <strain evidence="7 8">ST71 3</strain>
    </source>
</reference>
<dbReference type="AlphaFoldDB" id="A0A317Z726"/>
<evidence type="ECO:0000256" key="1">
    <source>
        <dbReference type="ARBA" id="ARBA00004651"/>
    </source>
</evidence>
<comment type="caution">
    <text evidence="7">The sequence shown here is derived from an EMBL/GenBank/DDBJ whole genome shotgun (WGS) entry which is preliminary data.</text>
</comment>
<proteinExistence type="predicted"/>
<evidence type="ECO:0000256" key="4">
    <source>
        <dbReference type="ARBA" id="ARBA00022989"/>
    </source>
</evidence>
<feature type="transmembrane region" description="Helical" evidence="6">
    <location>
        <begin position="6"/>
        <end position="26"/>
    </location>
</feature>
<protein>
    <submittedName>
        <fullName evidence="7">MFS transporter</fullName>
    </submittedName>
</protein>
<dbReference type="EMBL" id="QEIV01001567">
    <property type="protein sequence ID" value="PWZ95888.1"/>
    <property type="molecule type" value="Genomic_DNA"/>
</dbReference>